<evidence type="ECO:0000256" key="4">
    <source>
        <dbReference type="ARBA" id="ARBA00022801"/>
    </source>
</evidence>
<feature type="binding site" evidence="15">
    <location>
        <begin position="26"/>
        <end position="33"/>
    </location>
    <ligand>
        <name>ATP</name>
        <dbReference type="ChEBI" id="CHEBI:30616"/>
    </ligand>
</feature>
<dbReference type="Pfam" id="PF12705">
    <property type="entry name" value="PDDEXK_1"/>
    <property type="match status" value="1"/>
</dbReference>
<evidence type="ECO:0000259" key="16">
    <source>
        <dbReference type="PROSITE" id="PS51198"/>
    </source>
</evidence>
<dbReference type="GO" id="GO:0043138">
    <property type="term" value="F:3'-5' DNA helicase activity"/>
    <property type="evidence" value="ECO:0007669"/>
    <property type="project" value="UniProtKB-EC"/>
</dbReference>
<dbReference type="Pfam" id="PF00580">
    <property type="entry name" value="UvrD-helicase"/>
    <property type="match status" value="1"/>
</dbReference>
<reference evidence="18" key="1">
    <citation type="submission" date="2020-08" db="EMBL/GenBank/DDBJ databases">
        <title>Sulfitobacter aestuariivivens sp. nov., isolated from a tidal flat.</title>
        <authorList>
            <person name="Park S."/>
            <person name="Yoon J.-H."/>
        </authorList>
    </citation>
    <scope>NUCLEOTIDE SEQUENCE</scope>
    <source>
        <strain evidence="18">TSTF-M16</strain>
    </source>
</reference>
<dbReference type="Proteomes" id="UP000635142">
    <property type="component" value="Unassembled WGS sequence"/>
</dbReference>
<organism evidence="18 19">
    <name type="scientific">Sulfitobacter aestuariivivens</name>
    <dbReference type="NCBI Taxonomy" id="2766981"/>
    <lineage>
        <taxon>Bacteria</taxon>
        <taxon>Pseudomonadati</taxon>
        <taxon>Pseudomonadota</taxon>
        <taxon>Alphaproteobacteria</taxon>
        <taxon>Rhodobacterales</taxon>
        <taxon>Roseobacteraceae</taxon>
        <taxon>Sulfitobacter</taxon>
    </lineage>
</organism>
<keyword evidence="9" id="KW-0234">DNA repair</keyword>
<evidence type="ECO:0000256" key="9">
    <source>
        <dbReference type="ARBA" id="ARBA00023204"/>
    </source>
</evidence>
<dbReference type="InterPro" id="IPR014017">
    <property type="entry name" value="DNA_helicase_UvrD-like_C"/>
</dbReference>
<keyword evidence="2 15" id="KW-0547">Nucleotide-binding</keyword>
<dbReference type="InterPro" id="IPR011604">
    <property type="entry name" value="PDDEXK-like_dom_sf"/>
</dbReference>
<evidence type="ECO:0000256" key="1">
    <source>
        <dbReference type="ARBA" id="ARBA00022722"/>
    </source>
</evidence>
<dbReference type="PROSITE" id="PS51217">
    <property type="entry name" value="UVRD_HELICASE_CTER"/>
    <property type="match status" value="1"/>
</dbReference>
<accession>A0A927HG73</accession>
<dbReference type="GO" id="GO:0003677">
    <property type="term" value="F:DNA binding"/>
    <property type="evidence" value="ECO:0007669"/>
    <property type="project" value="UniProtKB-KW"/>
</dbReference>
<keyword evidence="10" id="KW-0413">Isomerase</keyword>
<dbReference type="GO" id="GO:0033202">
    <property type="term" value="C:DNA helicase complex"/>
    <property type="evidence" value="ECO:0007669"/>
    <property type="project" value="TreeGrafter"/>
</dbReference>
<keyword evidence="4 15" id="KW-0378">Hydrolase</keyword>
<dbReference type="Gene3D" id="1.10.486.10">
    <property type="entry name" value="PCRA, domain 4"/>
    <property type="match status" value="1"/>
</dbReference>
<evidence type="ECO:0000256" key="5">
    <source>
        <dbReference type="ARBA" id="ARBA00022806"/>
    </source>
</evidence>
<evidence type="ECO:0000256" key="10">
    <source>
        <dbReference type="ARBA" id="ARBA00023235"/>
    </source>
</evidence>
<comment type="caution">
    <text evidence="18">The sequence shown here is derived from an EMBL/GenBank/DDBJ whole genome shotgun (WGS) entry which is preliminary data.</text>
</comment>
<dbReference type="InterPro" id="IPR000212">
    <property type="entry name" value="DNA_helicase_UvrD/REP"/>
</dbReference>
<evidence type="ECO:0000256" key="7">
    <source>
        <dbReference type="ARBA" id="ARBA00022840"/>
    </source>
</evidence>
<evidence type="ECO:0000313" key="18">
    <source>
        <dbReference type="EMBL" id="MBD3665213.1"/>
    </source>
</evidence>
<evidence type="ECO:0000256" key="6">
    <source>
        <dbReference type="ARBA" id="ARBA00022839"/>
    </source>
</evidence>
<comment type="catalytic activity">
    <reaction evidence="11">
        <text>Couples ATP hydrolysis with the unwinding of duplex DNA by translocating in the 3'-5' direction.</text>
        <dbReference type="EC" id="5.6.2.4"/>
    </reaction>
</comment>
<evidence type="ECO:0000259" key="17">
    <source>
        <dbReference type="PROSITE" id="PS51217"/>
    </source>
</evidence>
<dbReference type="Pfam" id="PF13361">
    <property type="entry name" value="UvrD_C"/>
    <property type="match status" value="1"/>
</dbReference>
<dbReference type="GO" id="GO:0005829">
    <property type="term" value="C:cytosol"/>
    <property type="evidence" value="ECO:0007669"/>
    <property type="project" value="TreeGrafter"/>
</dbReference>
<dbReference type="InterPro" id="IPR014016">
    <property type="entry name" value="UvrD-like_ATP-bd"/>
</dbReference>
<keyword evidence="1" id="KW-0540">Nuclease</keyword>
<dbReference type="NCBIfam" id="TIGR02784">
    <property type="entry name" value="addA_alphas"/>
    <property type="match status" value="1"/>
</dbReference>
<evidence type="ECO:0000256" key="12">
    <source>
        <dbReference type="ARBA" id="ARBA00034808"/>
    </source>
</evidence>
<dbReference type="PANTHER" id="PTHR11070:SF2">
    <property type="entry name" value="ATP-DEPENDENT DNA HELICASE SRS2"/>
    <property type="match status" value="1"/>
</dbReference>
<evidence type="ECO:0000256" key="14">
    <source>
        <dbReference type="ARBA" id="ARBA00048988"/>
    </source>
</evidence>
<keyword evidence="6" id="KW-0269">Exonuclease</keyword>
<dbReference type="GO" id="GO:0000725">
    <property type="term" value="P:recombinational repair"/>
    <property type="evidence" value="ECO:0007669"/>
    <property type="project" value="TreeGrafter"/>
</dbReference>
<dbReference type="Gene3D" id="3.40.50.300">
    <property type="entry name" value="P-loop containing nucleotide triphosphate hydrolases"/>
    <property type="match status" value="3"/>
</dbReference>
<dbReference type="Gene3D" id="3.90.320.10">
    <property type="match status" value="1"/>
</dbReference>
<comment type="catalytic activity">
    <reaction evidence="14">
        <text>ATP + H2O = ADP + phosphate + H(+)</text>
        <dbReference type="Rhea" id="RHEA:13065"/>
        <dbReference type="ChEBI" id="CHEBI:15377"/>
        <dbReference type="ChEBI" id="CHEBI:15378"/>
        <dbReference type="ChEBI" id="CHEBI:30616"/>
        <dbReference type="ChEBI" id="CHEBI:43474"/>
        <dbReference type="ChEBI" id="CHEBI:456216"/>
        <dbReference type="EC" id="5.6.2.4"/>
    </reaction>
</comment>
<feature type="domain" description="UvrD-like helicase C-terminal" evidence="17">
    <location>
        <begin position="493"/>
        <end position="782"/>
    </location>
</feature>
<dbReference type="RefSeq" id="WP_191076203.1">
    <property type="nucleotide sequence ID" value="NZ_JACTAG010000002.1"/>
</dbReference>
<name>A0A927HG73_9RHOB</name>
<keyword evidence="19" id="KW-1185">Reference proteome</keyword>
<gene>
    <name evidence="18" type="primary">addA</name>
    <name evidence="18" type="ORF">H9Q16_14860</name>
</gene>
<sequence>MSARMDDATRAQVDAAQPEVSTWLTANAGSGKTRVLTDRVARLLLAQVDPQQILCLTYTKAAASEMQNRLFKRLGEWAMLGDDALRLALTELGIGTTFEPSELRWARTLFSRAIETPGGLKIQTIHSFCAAILRRFPLEAGVNPQFTEIEDRAADLLRADIVDEMAESDEAPLVAALAARYTGEDFSSLTRIIVNKRDGFGRDVSSADVLSLFGINADLTSQSLEQSVFDGTEMPLIKELVPALLAKGGNDGKAGVALQDITELSVNTLPLLERVFLTGEKANSPFSAKIGSFPTKATQATLAHLMPAIDAFMLRVESARDARLALLATERTLVLHEFARAFLARYEAAKQQRGWLDFDDLILRTRALLSDEKVAAWVLYRIDGGIDHILVDEAQDTSPHQWDIIEKLTDEFYSGQGARPDVDRTIFVVGDKKQSIYSFQGADPEGLNDKGQSFERKIREAGKVFQHRSLEYSFRSSSAILRLVDQVFDPRVQHDLDKETQHFAFKSDLPGRVDLWPLIEKTDEEEERDWTDPVDRRSAQHHSVILAEKIAARIKELVTGEHYIPTDTKSPNIFEKRRIRAGDFLILVQSRGALFSEIIRACKAAELPIAGADRLKVGAELAVKDLAALLSFLATPDDSLSLASALRSPLFGWSEQDLFSLAHDRAQDHLWQALRIQGETHPDTINMLRDLRGQVDFLRPFDLIERILNRHNGRTNLLARLGPEAEDGLNAMLAQALAYERTEVPSLTGFLQWMQTDELEIKRQIDNSSDQIRVMSVHGAKGLEAPIVILPDTVARTISIKDELIDVGNSPIWKSPSADMPDRMRKRVDELRSAQRRERMRLLYVAMTRAEKWLIVAAAGKLANDNSDWYSMIANAMGHINANAIGQSDILRYEEGDWDRPPQAGSIQEPAEKTFLEPVFSAPVDPPGPQLGTLSPSDLGGAKALAGELGKDQDTALHFGSLVHLLLEKLADLSPDQREHTAADLANPDESPGFAHALKEAKSVLDAPALQSIFDAGALAEVPVTASIGGQRLHGTIDRLLAGEKKIIAVDYKTNRMVPKMPETCPEGILRQMGAYAHMLAQIYPTHEIETAILWTATQDLMVLPHDIVTAALWRSPHLDGTDRHS</sequence>
<dbReference type="EC" id="5.6.2.4" evidence="12"/>
<evidence type="ECO:0000256" key="8">
    <source>
        <dbReference type="ARBA" id="ARBA00023125"/>
    </source>
</evidence>
<dbReference type="GO" id="GO:0005524">
    <property type="term" value="F:ATP binding"/>
    <property type="evidence" value="ECO:0007669"/>
    <property type="project" value="UniProtKB-UniRule"/>
</dbReference>
<dbReference type="AlphaFoldDB" id="A0A927HG73"/>
<evidence type="ECO:0000313" key="19">
    <source>
        <dbReference type="Proteomes" id="UP000635142"/>
    </source>
</evidence>
<keyword evidence="3" id="KW-0227">DNA damage</keyword>
<dbReference type="SUPFAM" id="SSF52540">
    <property type="entry name" value="P-loop containing nucleoside triphosphate hydrolases"/>
    <property type="match status" value="1"/>
</dbReference>
<dbReference type="Gene3D" id="3.30.160.800">
    <property type="match status" value="1"/>
</dbReference>
<feature type="domain" description="UvrD-like helicase ATP-binding" evidence="16">
    <location>
        <begin position="5"/>
        <end position="477"/>
    </location>
</feature>
<evidence type="ECO:0000256" key="11">
    <source>
        <dbReference type="ARBA" id="ARBA00034617"/>
    </source>
</evidence>
<dbReference type="InterPro" id="IPR038726">
    <property type="entry name" value="PDDEXK_AddAB-type"/>
</dbReference>
<keyword evidence="5 15" id="KW-0347">Helicase</keyword>
<dbReference type="InterPro" id="IPR014151">
    <property type="entry name" value="DNA_helicase_AddA"/>
</dbReference>
<keyword evidence="7 15" id="KW-0067">ATP-binding</keyword>
<protein>
    <recommendedName>
        <fullName evidence="12">DNA 3'-5' helicase</fullName>
        <ecNumber evidence="12">5.6.2.4</ecNumber>
    </recommendedName>
    <alternativeName>
        <fullName evidence="13">DNA 3'-5' helicase II</fullName>
    </alternativeName>
</protein>
<keyword evidence="8" id="KW-0238">DNA-binding</keyword>
<evidence type="ECO:0000256" key="3">
    <source>
        <dbReference type="ARBA" id="ARBA00022763"/>
    </source>
</evidence>
<evidence type="ECO:0000256" key="13">
    <source>
        <dbReference type="ARBA" id="ARBA00034923"/>
    </source>
</evidence>
<dbReference type="InterPro" id="IPR027417">
    <property type="entry name" value="P-loop_NTPase"/>
</dbReference>
<dbReference type="EMBL" id="JACTAG010000002">
    <property type="protein sequence ID" value="MBD3665213.1"/>
    <property type="molecule type" value="Genomic_DNA"/>
</dbReference>
<dbReference type="PANTHER" id="PTHR11070">
    <property type="entry name" value="UVRD / RECB / PCRA DNA HELICASE FAMILY MEMBER"/>
    <property type="match status" value="1"/>
</dbReference>
<evidence type="ECO:0000256" key="15">
    <source>
        <dbReference type="PROSITE-ProRule" id="PRU00560"/>
    </source>
</evidence>
<proteinExistence type="predicted"/>
<dbReference type="GO" id="GO:0004527">
    <property type="term" value="F:exonuclease activity"/>
    <property type="evidence" value="ECO:0007669"/>
    <property type="project" value="UniProtKB-KW"/>
</dbReference>
<dbReference type="PROSITE" id="PS51198">
    <property type="entry name" value="UVRD_HELICASE_ATP_BIND"/>
    <property type="match status" value="1"/>
</dbReference>
<evidence type="ECO:0000256" key="2">
    <source>
        <dbReference type="ARBA" id="ARBA00022741"/>
    </source>
</evidence>